<dbReference type="Pfam" id="PF00378">
    <property type="entry name" value="ECH_1"/>
    <property type="match status" value="1"/>
</dbReference>
<keyword evidence="2" id="KW-0456">Lyase</keyword>
<dbReference type="Gene3D" id="1.10.12.10">
    <property type="entry name" value="Lyase 2-enoyl-coa Hydratase, Chain A, domain 2"/>
    <property type="match status" value="1"/>
</dbReference>
<feature type="region of interest" description="Disordered" evidence="3">
    <location>
        <begin position="36"/>
        <end position="56"/>
    </location>
</feature>
<evidence type="ECO:0000313" key="4">
    <source>
        <dbReference type="EMBL" id="VVE48602.1"/>
    </source>
</evidence>
<evidence type="ECO:0000256" key="3">
    <source>
        <dbReference type="SAM" id="MobiDB-lite"/>
    </source>
</evidence>
<dbReference type="InterPro" id="IPR014748">
    <property type="entry name" value="Enoyl-CoA_hydra_C"/>
</dbReference>
<dbReference type="PANTHER" id="PTHR11941">
    <property type="entry name" value="ENOYL-COA HYDRATASE-RELATED"/>
    <property type="match status" value="1"/>
</dbReference>
<evidence type="ECO:0000313" key="5">
    <source>
        <dbReference type="Proteomes" id="UP000366065"/>
    </source>
</evidence>
<evidence type="ECO:0000256" key="1">
    <source>
        <dbReference type="ARBA" id="ARBA00005254"/>
    </source>
</evidence>
<dbReference type="PANTHER" id="PTHR11941:SF54">
    <property type="entry name" value="ENOYL-COA HYDRATASE, MITOCHONDRIAL"/>
    <property type="match status" value="1"/>
</dbReference>
<dbReference type="PROSITE" id="PS51318">
    <property type="entry name" value="TAT"/>
    <property type="match status" value="1"/>
</dbReference>
<organism evidence="4 5">
    <name type="scientific">Pandoraea capi</name>
    <dbReference type="NCBI Taxonomy" id="2508286"/>
    <lineage>
        <taxon>Bacteria</taxon>
        <taxon>Pseudomonadati</taxon>
        <taxon>Pseudomonadota</taxon>
        <taxon>Betaproteobacteria</taxon>
        <taxon>Burkholderiales</taxon>
        <taxon>Burkholderiaceae</taxon>
        <taxon>Pandoraea</taxon>
    </lineage>
</organism>
<dbReference type="RefSeq" id="WP_150723120.1">
    <property type="nucleotide sequence ID" value="NZ_CABPRV010000013.1"/>
</dbReference>
<keyword evidence="5" id="KW-1185">Reference proteome</keyword>
<dbReference type="Proteomes" id="UP000366065">
    <property type="component" value="Unassembled WGS sequence"/>
</dbReference>
<dbReference type="Gene3D" id="3.90.226.10">
    <property type="entry name" value="2-enoyl-CoA Hydratase, Chain A, domain 1"/>
    <property type="match status" value="1"/>
</dbReference>
<dbReference type="EMBL" id="CABPRV010000013">
    <property type="protein sequence ID" value="VVE48602.1"/>
    <property type="molecule type" value="Genomic_DNA"/>
</dbReference>
<gene>
    <name evidence="4" type="ORF">PCA20602_04562</name>
</gene>
<evidence type="ECO:0000256" key="2">
    <source>
        <dbReference type="ARBA" id="ARBA00023239"/>
    </source>
</evidence>
<dbReference type="InterPro" id="IPR029045">
    <property type="entry name" value="ClpP/crotonase-like_dom_sf"/>
</dbReference>
<dbReference type="InterPro" id="IPR001753">
    <property type="entry name" value="Enoyl-CoA_hydra/iso"/>
</dbReference>
<dbReference type="InterPro" id="IPR006311">
    <property type="entry name" value="TAT_signal"/>
</dbReference>
<reference evidence="4 5" key="1">
    <citation type="submission" date="2019-08" db="EMBL/GenBank/DDBJ databases">
        <authorList>
            <person name="Peeters C."/>
        </authorList>
    </citation>
    <scope>NUCLEOTIDE SEQUENCE [LARGE SCALE GENOMIC DNA]</scope>
    <source>
        <strain evidence="4 5">LMG 20602</strain>
    </source>
</reference>
<name>A0ABY6WCU4_9BURK</name>
<protein>
    <submittedName>
        <fullName evidence="4">Enoyl-CoA hydratase</fullName>
    </submittedName>
</protein>
<proteinExistence type="inferred from homology"/>
<sequence length="325" mass="34283">MEKTPDLTRRTLMKATATIAGIVPVMTAATTALGAEQTPPAAQAAPLSGGPAPQPTTLAEVPLSADVTLTVERRGQIALLGLNRPALQNRIDPDTFRALARALYDFDHDPSLRAVVLYGHGEHFSHGIDVDAFRKASAAGSPLVGVPRIVNPLNYGPGHRTKPLIVAVHGDTWNMAHELFLSADIRIAAANTQFGQDENTHGRFPGGGSTVRFVQEAGWGNAMRYMLTGDHWTADDAYRMGTLQEIAETPQAALERAIAIANKVAACGPLGVQTTLASAHLAIDASQGPAFAALGAQYGAVYRTNDFIEGVTAEAQGRAPVFHGN</sequence>
<dbReference type="CDD" id="cd06558">
    <property type="entry name" value="crotonase-like"/>
    <property type="match status" value="1"/>
</dbReference>
<comment type="similarity">
    <text evidence="1">Belongs to the enoyl-CoA hydratase/isomerase family.</text>
</comment>
<dbReference type="SUPFAM" id="SSF52096">
    <property type="entry name" value="ClpP/crotonase"/>
    <property type="match status" value="1"/>
</dbReference>
<accession>A0ABY6WCU4</accession>
<comment type="caution">
    <text evidence="4">The sequence shown here is derived from an EMBL/GenBank/DDBJ whole genome shotgun (WGS) entry which is preliminary data.</text>
</comment>